<feature type="modified residue" description="Phosphohistidine" evidence="1">
    <location>
        <position position="48"/>
    </location>
</feature>
<keyword evidence="4" id="KW-1185">Reference proteome</keyword>
<evidence type="ECO:0000259" key="2">
    <source>
        <dbReference type="PROSITE" id="PS50894"/>
    </source>
</evidence>
<dbReference type="CDD" id="cd00448">
    <property type="entry name" value="YjgF_YER057c_UK114_family"/>
    <property type="match status" value="1"/>
</dbReference>
<dbReference type="OrthoDB" id="9803101at2"/>
<evidence type="ECO:0000313" key="4">
    <source>
        <dbReference type="Proteomes" id="UP000198752"/>
    </source>
</evidence>
<dbReference type="GO" id="GO:0000160">
    <property type="term" value="P:phosphorelay signal transduction system"/>
    <property type="evidence" value="ECO:0007669"/>
    <property type="project" value="InterPro"/>
</dbReference>
<accession>A0A1I2PPX4</accession>
<dbReference type="Proteomes" id="UP000198752">
    <property type="component" value="Unassembled WGS sequence"/>
</dbReference>
<protein>
    <submittedName>
        <fullName evidence="3">Endoribonuclease L-PSP</fullName>
    </submittedName>
</protein>
<dbReference type="SUPFAM" id="SSF55298">
    <property type="entry name" value="YjgF-like"/>
    <property type="match status" value="1"/>
</dbReference>
<gene>
    <name evidence="3" type="ORF">SAMN02982927_00934</name>
</gene>
<reference evidence="4" key="1">
    <citation type="submission" date="2016-10" db="EMBL/GenBank/DDBJ databases">
        <authorList>
            <person name="Varghese N."/>
            <person name="Submissions S."/>
        </authorList>
    </citation>
    <scope>NUCLEOTIDE SEQUENCE [LARGE SCALE GENOMIC DNA]</scope>
    <source>
        <strain evidence="4">ATCC 700379</strain>
    </source>
</reference>
<dbReference type="InterPro" id="IPR035959">
    <property type="entry name" value="RutC-like_sf"/>
</dbReference>
<feature type="domain" description="HPt" evidence="2">
    <location>
        <begin position="7"/>
        <end position="57"/>
    </location>
</feature>
<dbReference type="Gene3D" id="3.30.1330.40">
    <property type="entry name" value="RutC-like"/>
    <property type="match status" value="1"/>
</dbReference>
<sequence length="57" mass="6358">MSGQGPLNVETARILNTVEDQTRQVLINIKNILEAIEAEMSDVVKLAHTIKRVWASL</sequence>
<keyword evidence="1" id="KW-0597">Phosphoprotein</keyword>
<proteinExistence type="predicted"/>
<name>A0A1I2PPX4_9BACL</name>
<dbReference type="Pfam" id="PF01042">
    <property type="entry name" value="Ribonuc_L-PSP"/>
    <property type="match status" value="1"/>
</dbReference>
<dbReference type="EMBL" id="FOOY01000005">
    <property type="protein sequence ID" value="SFG18182.1"/>
    <property type="molecule type" value="Genomic_DNA"/>
</dbReference>
<dbReference type="AlphaFoldDB" id="A0A1I2PPX4"/>
<evidence type="ECO:0000256" key="1">
    <source>
        <dbReference type="PROSITE-ProRule" id="PRU00110"/>
    </source>
</evidence>
<dbReference type="InterPro" id="IPR008207">
    <property type="entry name" value="Sig_transdc_His_kin_Hpt_dom"/>
</dbReference>
<dbReference type="PROSITE" id="PS50894">
    <property type="entry name" value="HPT"/>
    <property type="match status" value="1"/>
</dbReference>
<dbReference type="InterPro" id="IPR006175">
    <property type="entry name" value="YjgF/YER057c/UK114"/>
</dbReference>
<evidence type="ECO:0000313" key="3">
    <source>
        <dbReference type="EMBL" id="SFG18182.1"/>
    </source>
</evidence>
<organism evidence="3 4">
    <name type="scientific">Sporolactobacillus nakayamae</name>
    <dbReference type="NCBI Taxonomy" id="269670"/>
    <lineage>
        <taxon>Bacteria</taxon>
        <taxon>Bacillati</taxon>
        <taxon>Bacillota</taxon>
        <taxon>Bacilli</taxon>
        <taxon>Bacillales</taxon>
        <taxon>Sporolactobacillaceae</taxon>
        <taxon>Sporolactobacillus</taxon>
    </lineage>
</organism>